<evidence type="ECO:0008006" key="4">
    <source>
        <dbReference type="Google" id="ProtNLM"/>
    </source>
</evidence>
<feature type="compositionally biased region" description="Polar residues" evidence="1">
    <location>
        <begin position="45"/>
        <end position="55"/>
    </location>
</feature>
<evidence type="ECO:0000313" key="2">
    <source>
        <dbReference type="EMBL" id="OOL80209.1"/>
    </source>
</evidence>
<name>A0A1S8HTT9_ENTFC</name>
<protein>
    <recommendedName>
        <fullName evidence="4">Lipoprotein</fullName>
    </recommendedName>
</protein>
<reference evidence="2 3" key="1">
    <citation type="submission" date="2017-02" db="EMBL/GenBank/DDBJ databases">
        <title>Clonality and virulence of isolates of VRE in Hematopoietic Stem Cell Transplanted (HSCT) patients.</title>
        <authorList>
            <person name="Marchi A.P."/>
            <person name="Martins R.C."/>
            <person name="Marie S.K."/>
            <person name="Levin A.S."/>
            <person name="Costa S.F."/>
        </authorList>
    </citation>
    <scope>NUCLEOTIDE SEQUENCE [LARGE SCALE GENOMIC DNA]</scope>
    <source>
        <strain evidence="2 3">LIM1759</strain>
    </source>
</reference>
<sequence>MAKQARKRILIGGGSEQPMRKKMLFIPFALLLSACSSVTQESDNTHLSSSISETVTSPEKSSTKTASTTEQTMATSNNEKKTALDQLKEQQPNVPMPLDVPVSSGYLNIAATHTKQGYSILYYRTDRPLGLNADELNQETPIATYLYQYGFASSQETIQVLQPFEIDTNGQQVDLGSRITGYQQGAAGSSFLEWQEGNWRIRIRGNNIEGQDPLLLAKEIVAYLEENSLPAPEQFGKITVDMGDTTNRAVEVSWQEPKNAYTITHQDPMSALKMAVSMKRL</sequence>
<accession>A0A1S8HTT9</accession>
<dbReference type="PROSITE" id="PS51257">
    <property type="entry name" value="PROKAR_LIPOPROTEIN"/>
    <property type="match status" value="1"/>
</dbReference>
<organism evidence="2 3">
    <name type="scientific">Enterococcus faecium</name>
    <name type="common">Streptococcus faecium</name>
    <dbReference type="NCBI Taxonomy" id="1352"/>
    <lineage>
        <taxon>Bacteria</taxon>
        <taxon>Bacillati</taxon>
        <taxon>Bacillota</taxon>
        <taxon>Bacilli</taxon>
        <taxon>Lactobacillales</taxon>
        <taxon>Enterococcaceae</taxon>
        <taxon>Enterococcus</taxon>
    </lineage>
</organism>
<comment type="caution">
    <text evidence="2">The sequence shown here is derived from an EMBL/GenBank/DDBJ whole genome shotgun (WGS) entry which is preliminary data.</text>
</comment>
<gene>
    <name evidence="2" type="ORF">B1P95_12265</name>
</gene>
<dbReference type="AlphaFoldDB" id="A0A1S8HTT9"/>
<feature type="compositionally biased region" description="Low complexity" evidence="1">
    <location>
        <begin position="56"/>
        <end position="76"/>
    </location>
</feature>
<evidence type="ECO:0000313" key="3">
    <source>
        <dbReference type="Proteomes" id="UP000191171"/>
    </source>
</evidence>
<proteinExistence type="predicted"/>
<dbReference type="Proteomes" id="UP000191171">
    <property type="component" value="Unassembled WGS sequence"/>
</dbReference>
<feature type="region of interest" description="Disordered" evidence="1">
    <location>
        <begin position="45"/>
        <end position="78"/>
    </location>
</feature>
<dbReference type="EMBL" id="MVGJ01000080">
    <property type="protein sequence ID" value="OOL80209.1"/>
    <property type="molecule type" value="Genomic_DNA"/>
</dbReference>
<evidence type="ECO:0000256" key="1">
    <source>
        <dbReference type="SAM" id="MobiDB-lite"/>
    </source>
</evidence>